<dbReference type="InterPro" id="IPR011234">
    <property type="entry name" value="Fumarylacetoacetase-like_C"/>
</dbReference>
<dbReference type="EMBL" id="JBHSSW010000002">
    <property type="protein sequence ID" value="MFC6196731.1"/>
    <property type="molecule type" value="Genomic_DNA"/>
</dbReference>
<gene>
    <name evidence="4" type="ORF">ACFQDM_01500</name>
</gene>
<dbReference type="InterPro" id="IPR051121">
    <property type="entry name" value="FAH"/>
</dbReference>
<dbReference type="Pfam" id="PF01557">
    <property type="entry name" value="FAA_hydrolase"/>
    <property type="match status" value="1"/>
</dbReference>
<dbReference type="PANTHER" id="PTHR42796:SF4">
    <property type="entry name" value="FUMARYLACETOACETATE HYDROLASE DOMAIN-CONTAINING PROTEIN 2A"/>
    <property type="match status" value="1"/>
</dbReference>
<dbReference type="InterPro" id="IPR036663">
    <property type="entry name" value="Fumarylacetoacetase_C_sf"/>
</dbReference>
<dbReference type="Proteomes" id="UP001596303">
    <property type="component" value="Unassembled WGS sequence"/>
</dbReference>
<comment type="similarity">
    <text evidence="1">Belongs to the FAH family.</text>
</comment>
<dbReference type="Gene3D" id="3.90.850.10">
    <property type="entry name" value="Fumarylacetoacetase-like, C-terminal domain"/>
    <property type="match status" value="1"/>
</dbReference>
<evidence type="ECO:0000256" key="2">
    <source>
        <dbReference type="ARBA" id="ARBA00022723"/>
    </source>
</evidence>
<dbReference type="RefSeq" id="WP_377374536.1">
    <property type="nucleotide sequence ID" value="NZ_JBHSSW010000002.1"/>
</dbReference>
<evidence type="ECO:0000313" key="5">
    <source>
        <dbReference type="Proteomes" id="UP001596303"/>
    </source>
</evidence>
<evidence type="ECO:0000259" key="3">
    <source>
        <dbReference type="Pfam" id="PF01557"/>
    </source>
</evidence>
<keyword evidence="4" id="KW-0378">Hydrolase</keyword>
<feature type="domain" description="Fumarylacetoacetase-like C-terminal" evidence="3">
    <location>
        <begin position="74"/>
        <end position="278"/>
    </location>
</feature>
<dbReference type="PANTHER" id="PTHR42796">
    <property type="entry name" value="FUMARYLACETOACETATE HYDROLASE DOMAIN-CONTAINING PROTEIN 2A-RELATED"/>
    <property type="match status" value="1"/>
</dbReference>
<name>A0ABW1S679_9PROT</name>
<protein>
    <submittedName>
        <fullName evidence="4">Fumarylacetoacetate hydrolase family protein</fullName>
    </submittedName>
</protein>
<accession>A0ABW1S679</accession>
<dbReference type="SUPFAM" id="SSF56529">
    <property type="entry name" value="FAH"/>
    <property type="match status" value="1"/>
</dbReference>
<organism evidence="4 5">
    <name type="scientific">Ponticaulis profundi</name>
    <dbReference type="NCBI Taxonomy" id="2665222"/>
    <lineage>
        <taxon>Bacteria</taxon>
        <taxon>Pseudomonadati</taxon>
        <taxon>Pseudomonadota</taxon>
        <taxon>Alphaproteobacteria</taxon>
        <taxon>Hyphomonadales</taxon>
        <taxon>Hyphomonadaceae</taxon>
        <taxon>Ponticaulis</taxon>
    </lineage>
</organism>
<dbReference type="GO" id="GO:0016787">
    <property type="term" value="F:hydrolase activity"/>
    <property type="evidence" value="ECO:0007669"/>
    <property type="project" value="UniProtKB-KW"/>
</dbReference>
<sequence length="289" mass="31420">MRYGSVIRDGKPVAVVFADNSAFALDPLNDSKSLQEWLHEPDALKTAAESAIAHGERLSISEADICAPVLSPQKILGIGLNYHDHAKETGREAPTTQTWFVKQASAINRPFGDVEMPIVSDRLDYEVELVVVIGRGGRHIPAERASEVIAGYTVGCDYSVRDWQRATPTMIMGKGFDTHAPVGPWIVTEDEIENLNALGLRTFVNGELRQDGRVGDLIHKVPDLIAHLSKAFTLMPGDLIFTGTPAGVGVASDPPRFLKAGDTVRVEIDEIGSFENHIIMESGETRIGV</sequence>
<reference evidence="5" key="1">
    <citation type="journal article" date="2019" name="Int. J. Syst. Evol. Microbiol.">
        <title>The Global Catalogue of Microorganisms (GCM) 10K type strain sequencing project: providing services to taxonomists for standard genome sequencing and annotation.</title>
        <authorList>
            <consortium name="The Broad Institute Genomics Platform"/>
            <consortium name="The Broad Institute Genome Sequencing Center for Infectious Disease"/>
            <person name="Wu L."/>
            <person name="Ma J."/>
        </authorList>
    </citation>
    <scope>NUCLEOTIDE SEQUENCE [LARGE SCALE GENOMIC DNA]</scope>
    <source>
        <strain evidence="5">CGMCC-1.15741</strain>
    </source>
</reference>
<evidence type="ECO:0000313" key="4">
    <source>
        <dbReference type="EMBL" id="MFC6196731.1"/>
    </source>
</evidence>
<proteinExistence type="inferred from homology"/>
<comment type="caution">
    <text evidence="4">The sequence shown here is derived from an EMBL/GenBank/DDBJ whole genome shotgun (WGS) entry which is preliminary data.</text>
</comment>
<evidence type="ECO:0000256" key="1">
    <source>
        <dbReference type="ARBA" id="ARBA00010211"/>
    </source>
</evidence>
<keyword evidence="2" id="KW-0479">Metal-binding</keyword>
<keyword evidence="5" id="KW-1185">Reference proteome</keyword>